<keyword evidence="12" id="KW-1185">Reference proteome</keyword>
<evidence type="ECO:0000256" key="10">
    <source>
        <dbReference type="SAM" id="SignalP"/>
    </source>
</evidence>
<evidence type="ECO:0000313" key="13">
    <source>
        <dbReference type="RefSeq" id="XP_027336876.1"/>
    </source>
</evidence>
<comment type="subcellular location">
    <subcellularLocation>
        <location evidence="1">Cell membrane</location>
        <topology evidence="1">Lipid-anchor</topology>
        <topology evidence="1">GPI-anchor</topology>
    </subcellularLocation>
</comment>
<organism evidence="12 13">
    <name type="scientific">Abrus precatorius</name>
    <name type="common">Indian licorice</name>
    <name type="synonym">Glycine abrus</name>
    <dbReference type="NCBI Taxonomy" id="3816"/>
    <lineage>
        <taxon>Eukaryota</taxon>
        <taxon>Viridiplantae</taxon>
        <taxon>Streptophyta</taxon>
        <taxon>Embryophyta</taxon>
        <taxon>Tracheophyta</taxon>
        <taxon>Spermatophyta</taxon>
        <taxon>Magnoliopsida</taxon>
        <taxon>eudicotyledons</taxon>
        <taxon>Gunneridae</taxon>
        <taxon>Pentapetalae</taxon>
        <taxon>rosids</taxon>
        <taxon>fabids</taxon>
        <taxon>Fabales</taxon>
        <taxon>Fabaceae</taxon>
        <taxon>Papilionoideae</taxon>
        <taxon>50 kb inversion clade</taxon>
        <taxon>NPAAA clade</taxon>
        <taxon>indigoferoid/millettioid clade</taxon>
        <taxon>Abreae</taxon>
        <taxon>Abrus</taxon>
    </lineage>
</organism>
<dbReference type="InterPro" id="IPR016140">
    <property type="entry name" value="Bifunc_inhib/LTP/seed_store"/>
</dbReference>
<name>A0A8B8JZS3_ABRPR</name>
<dbReference type="PANTHER" id="PTHR33044">
    <property type="entry name" value="BIFUNCTIONAL INHIBITOR/LIPID-TRANSFER PROTEIN/SEED STORAGE 2S ALBUMIN SUPERFAMILY PROTEIN-RELATED"/>
    <property type="match status" value="1"/>
</dbReference>
<evidence type="ECO:0000256" key="1">
    <source>
        <dbReference type="ARBA" id="ARBA00004609"/>
    </source>
</evidence>
<evidence type="ECO:0000256" key="6">
    <source>
        <dbReference type="ARBA" id="ARBA00023157"/>
    </source>
</evidence>
<evidence type="ECO:0000256" key="9">
    <source>
        <dbReference type="SAM" id="MobiDB-lite"/>
    </source>
</evidence>
<comment type="similarity">
    <text evidence="2">Belongs to the plant LTP family.</text>
</comment>
<dbReference type="Pfam" id="PF14368">
    <property type="entry name" value="LTP_2"/>
    <property type="match status" value="1"/>
</dbReference>
<evidence type="ECO:0000256" key="8">
    <source>
        <dbReference type="ARBA" id="ARBA00023288"/>
    </source>
</evidence>
<reference evidence="13" key="2">
    <citation type="submission" date="2025-08" db="UniProtKB">
        <authorList>
            <consortium name="RefSeq"/>
        </authorList>
    </citation>
    <scope>IDENTIFICATION</scope>
    <source>
        <tissue evidence="13">Young leaves</tissue>
    </source>
</reference>
<dbReference type="GO" id="GO:0098552">
    <property type="term" value="C:side of membrane"/>
    <property type="evidence" value="ECO:0007669"/>
    <property type="project" value="UniProtKB-KW"/>
</dbReference>
<evidence type="ECO:0000256" key="2">
    <source>
        <dbReference type="ARBA" id="ARBA00009748"/>
    </source>
</evidence>
<feature type="region of interest" description="Disordered" evidence="9">
    <location>
        <begin position="110"/>
        <end position="133"/>
    </location>
</feature>
<dbReference type="OrthoDB" id="690947at2759"/>
<keyword evidence="7" id="KW-0325">Glycoprotein</keyword>
<evidence type="ECO:0000313" key="12">
    <source>
        <dbReference type="Proteomes" id="UP000694853"/>
    </source>
</evidence>
<keyword evidence="6" id="KW-1015">Disulfide bond</keyword>
<dbReference type="SUPFAM" id="SSF47699">
    <property type="entry name" value="Bifunctional inhibitor/lipid-transfer protein/seed storage 2S albumin"/>
    <property type="match status" value="1"/>
</dbReference>
<dbReference type="GO" id="GO:0005886">
    <property type="term" value="C:plasma membrane"/>
    <property type="evidence" value="ECO:0007669"/>
    <property type="project" value="UniProtKB-SubCell"/>
</dbReference>
<dbReference type="GeneID" id="113850513"/>
<dbReference type="Proteomes" id="UP000694853">
    <property type="component" value="Unplaced"/>
</dbReference>
<dbReference type="InterPro" id="IPR036312">
    <property type="entry name" value="Bifun_inhib/LTP/seed_sf"/>
</dbReference>
<gene>
    <name evidence="13" type="primary">LOC113850513</name>
</gene>
<dbReference type="AlphaFoldDB" id="A0A8B8JZS3"/>
<sequence>MGSGLRNSMCLASLMLATVLMMASSAEAQSSGGGVPSCAQQLIPCLDYLNNSAHPPNSCCDPLKNAVATQLSCLCNLFNTPGLLQNFNISIDNALQLSRNCGVTSGISSCQKSSTAPPPTSGGPPATPGGDKGGAGRVSFSGLSFLLLFWASMLFN</sequence>
<accession>A0A8B8JZS3</accession>
<feature type="chain" id="PRO_5034522345" evidence="10">
    <location>
        <begin position="29"/>
        <end position="156"/>
    </location>
</feature>
<feature type="domain" description="Bifunctional inhibitor/plant lipid transfer protein/seed storage helical" evidence="11">
    <location>
        <begin position="19"/>
        <end position="110"/>
    </location>
</feature>
<reference evidence="12" key="1">
    <citation type="journal article" date="2019" name="Toxins">
        <title>Detection of Abrin-Like and Prepropulchellin-Like Toxin Genes and Transcripts Using Whole Genome Sequencing and Full-Length Transcript Sequencing of Abrus precatorius.</title>
        <authorList>
            <person name="Hovde B.T."/>
            <person name="Daligault H.E."/>
            <person name="Hanschen E.R."/>
            <person name="Kunde Y.A."/>
            <person name="Johnson M.B."/>
            <person name="Starkenburg S.R."/>
            <person name="Johnson S.L."/>
        </authorList>
    </citation>
    <scope>NUCLEOTIDE SEQUENCE [LARGE SCALE GENOMIC DNA]</scope>
</reference>
<dbReference type="InterPro" id="IPR043325">
    <property type="entry name" value="LTSS"/>
</dbReference>
<feature type="signal peptide" evidence="10">
    <location>
        <begin position="1"/>
        <end position="28"/>
    </location>
</feature>
<feature type="compositionally biased region" description="Pro residues" evidence="9">
    <location>
        <begin position="116"/>
        <end position="127"/>
    </location>
</feature>
<protein>
    <submittedName>
        <fullName evidence="13">Lipid transfer-like protein VAS</fullName>
    </submittedName>
</protein>
<dbReference type="CDD" id="cd00010">
    <property type="entry name" value="AAI_LTSS"/>
    <property type="match status" value="1"/>
</dbReference>
<keyword evidence="5 10" id="KW-0732">Signal</keyword>
<evidence type="ECO:0000256" key="5">
    <source>
        <dbReference type="ARBA" id="ARBA00022729"/>
    </source>
</evidence>
<evidence type="ECO:0000256" key="3">
    <source>
        <dbReference type="ARBA" id="ARBA00022475"/>
    </source>
</evidence>
<evidence type="ECO:0000259" key="11">
    <source>
        <dbReference type="Pfam" id="PF14368"/>
    </source>
</evidence>
<dbReference type="Gene3D" id="1.10.110.10">
    <property type="entry name" value="Plant lipid-transfer and hydrophobic proteins"/>
    <property type="match status" value="1"/>
</dbReference>
<keyword evidence="8" id="KW-0449">Lipoprotein</keyword>
<dbReference type="RefSeq" id="XP_027336876.1">
    <property type="nucleotide sequence ID" value="XM_027481075.1"/>
</dbReference>
<evidence type="ECO:0000256" key="7">
    <source>
        <dbReference type="ARBA" id="ARBA00023180"/>
    </source>
</evidence>
<keyword evidence="3" id="KW-1003">Cell membrane</keyword>
<dbReference type="KEGG" id="aprc:113850513"/>
<keyword evidence="4" id="KW-0336">GPI-anchor</keyword>
<proteinExistence type="inferred from homology"/>
<evidence type="ECO:0000256" key="4">
    <source>
        <dbReference type="ARBA" id="ARBA00022622"/>
    </source>
</evidence>
<keyword evidence="4" id="KW-0472">Membrane</keyword>